<evidence type="ECO:0000256" key="3">
    <source>
        <dbReference type="PROSITE-ProRule" id="PRU00221"/>
    </source>
</evidence>
<feature type="region of interest" description="Disordered" evidence="4">
    <location>
        <begin position="362"/>
        <end position="391"/>
    </location>
</feature>
<keyword evidence="2" id="KW-0677">Repeat</keyword>
<dbReference type="SUPFAM" id="SSF50978">
    <property type="entry name" value="WD40 repeat-like"/>
    <property type="match status" value="1"/>
</dbReference>
<accession>A0A0N4UCZ4</accession>
<dbReference type="InterPro" id="IPR051510">
    <property type="entry name" value="SKI8"/>
</dbReference>
<dbReference type="PANTHER" id="PTHR44090:SF1">
    <property type="entry name" value="SUPERKILLER COMPLEX PROTEIN 8"/>
    <property type="match status" value="1"/>
</dbReference>
<dbReference type="EMBL" id="UYYG01001174">
    <property type="protein sequence ID" value="VDN58989.1"/>
    <property type="molecule type" value="Genomic_DNA"/>
</dbReference>
<protein>
    <submittedName>
        <fullName evidence="8">WD_REPEATS_REGION domain-containing protein</fullName>
    </submittedName>
</protein>
<evidence type="ECO:0000313" key="5">
    <source>
        <dbReference type="EMBL" id="VDN58989.1"/>
    </source>
</evidence>
<gene>
    <name evidence="5" type="ORF">DME_LOCUS8962</name>
</gene>
<dbReference type="SMART" id="SM00320">
    <property type="entry name" value="WD40"/>
    <property type="match status" value="7"/>
</dbReference>
<dbReference type="PROSITE" id="PS50294">
    <property type="entry name" value="WD_REPEATS_REGION"/>
    <property type="match status" value="2"/>
</dbReference>
<evidence type="ECO:0000313" key="6">
    <source>
        <dbReference type="Proteomes" id="UP000038040"/>
    </source>
</evidence>
<feature type="repeat" description="WD" evidence="3">
    <location>
        <begin position="245"/>
        <end position="288"/>
    </location>
</feature>
<dbReference type="STRING" id="318479.A0A0N4UCZ4"/>
<proteinExistence type="predicted"/>
<dbReference type="InterPro" id="IPR036322">
    <property type="entry name" value="WD40_repeat_dom_sf"/>
</dbReference>
<dbReference type="GO" id="GO:0016593">
    <property type="term" value="C:Cdc73/Paf1 complex"/>
    <property type="evidence" value="ECO:0007669"/>
    <property type="project" value="TreeGrafter"/>
</dbReference>
<dbReference type="InterPro" id="IPR015943">
    <property type="entry name" value="WD40/YVTN_repeat-like_dom_sf"/>
</dbReference>
<evidence type="ECO:0000256" key="1">
    <source>
        <dbReference type="ARBA" id="ARBA00022574"/>
    </source>
</evidence>
<dbReference type="OrthoDB" id="17410at2759"/>
<dbReference type="PROSITE" id="PS50082">
    <property type="entry name" value="WD_REPEATS_2"/>
    <property type="match status" value="2"/>
</dbReference>
<dbReference type="PANTHER" id="PTHR44090">
    <property type="entry name" value="WD REPEAT-CONTAINING PROTEIN 61"/>
    <property type="match status" value="1"/>
</dbReference>
<dbReference type="Proteomes" id="UP000274756">
    <property type="component" value="Unassembled WGS sequence"/>
</dbReference>
<reference evidence="5 7" key="2">
    <citation type="submission" date="2018-11" db="EMBL/GenBank/DDBJ databases">
        <authorList>
            <consortium name="Pathogen Informatics"/>
        </authorList>
    </citation>
    <scope>NUCLEOTIDE SEQUENCE [LARGE SCALE GENOMIC DNA]</scope>
</reference>
<dbReference type="Gene3D" id="2.130.10.10">
    <property type="entry name" value="YVTN repeat-like/Quinoprotein amine dehydrogenase"/>
    <property type="match status" value="1"/>
</dbReference>
<dbReference type="WBParaSite" id="DME_0000516301-mRNA-1">
    <property type="protein sequence ID" value="DME_0000516301-mRNA-1"/>
    <property type="gene ID" value="DME_0000516301"/>
</dbReference>
<dbReference type="InterPro" id="IPR001680">
    <property type="entry name" value="WD40_rpt"/>
</dbReference>
<dbReference type="Pfam" id="PF00400">
    <property type="entry name" value="WD40"/>
    <property type="match status" value="3"/>
</dbReference>
<evidence type="ECO:0000256" key="4">
    <source>
        <dbReference type="SAM" id="MobiDB-lite"/>
    </source>
</evidence>
<evidence type="ECO:0000313" key="7">
    <source>
        <dbReference type="Proteomes" id="UP000274756"/>
    </source>
</evidence>
<organism evidence="6 8">
    <name type="scientific">Dracunculus medinensis</name>
    <name type="common">Guinea worm</name>
    <dbReference type="NCBI Taxonomy" id="318479"/>
    <lineage>
        <taxon>Eukaryota</taxon>
        <taxon>Metazoa</taxon>
        <taxon>Ecdysozoa</taxon>
        <taxon>Nematoda</taxon>
        <taxon>Chromadorea</taxon>
        <taxon>Rhabditida</taxon>
        <taxon>Spirurina</taxon>
        <taxon>Dracunculoidea</taxon>
        <taxon>Dracunculidae</taxon>
        <taxon>Dracunculus</taxon>
    </lineage>
</organism>
<keyword evidence="7" id="KW-1185">Reference proteome</keyword>
<evidence type="ECO:0000256" key="2">
    <source>
        <dbReference type="ARBA" id="ARBA00022737"/>
    </source>
</evidence>
<dbReference type="Proteomes" id="UP000038040">
    <property type="component" value="Unplaced"/>
</dbReference>
<reference evidence="8" key="1">
    <citation type="submission" date="2017-02" db="UniProtKB">
        <authorList>
            <consortium name="WormBaseParasite"/>
        </authorList>
    </citation>
    <scope>IDENTIFICATION</scope>
</reference>
<sequence length="410" mass="45903">MTISGNCKNMSDICETVTKIPKAHSRSIVDVEFVKDPLTATVYLVTCANDSMKFWKTSNINDWSQFELHQEIKGWRCGVQSFDITHDGKLAVVVGVESTLHQIITDLEEKRETVENFNIGLMEIWHVCIIPNKTHYLTVSFSGSLTLLGNNGEVIKSTPFNGVRQISAIVCSPNGELIAVANNEGVVIIINAATFESKFFFEAHAVKVRALCFSPNSEEILTGSDDKIVKLYAVKETKAQFKRNFCGHRDLIMSVKFSHDRDGQIFGSCSNDGSVILWNVSNEHPLHVFREIHDGIATSFAFSFDMQFLISVGEDRLICVHRISKGKMEEYCGVSYIPENVYGEFSANTPVNYQPLSSPVYDSNGQDHLNGTNRNQYHQKEPSLTNREEEYGDDELMAIAKADAEAADFE</sequence>
<feature type="compositionally biased region" description="Polar residues" evidence="4">
    <location>
        <begin position="362"/>
        <end position="376"/>
    </location>
</feature>
<dbReference type="AlphaFoldDB" id="A0A0N4UCZ4"/>
<feature type="repeat" description="WD" evidence="3">
    <location>
        <begin position="201"/>
        <end position="242"/>
    </location>
</feature>
<feature type="compositionally biased region" description="Basic and acidic residues" evidence="4">
    <location>
        <begin position="378"/>
        <end position="389"/>
    </location>
</feature>
<keyword evidence="1 3" id="KW-0853">WD repeat</keyword>
<evidence type="ECO:0000313" key="8">
    <source>
        <dbReference type="WBParaSite" id="DME_0000516301-mRNA-1"/>
    </source>
</evidence>
<name>A0A0N4UCZ4_DRAME</name>